<keyword evidence="1" id="KW-0472">Membrane</keyword>
<name>A0A8S1H5K7_9PELO</name>
<keyword evidence="1" id="KW-0812">Transmembrane</keyword>
<gene>
    <name evidence="2" type="ORF">CAUJ_LOCUS6372</name>
</gene>
<accession>A0A8S1H5K7</accession>
<feature type="transmembrane region" description="Helical" evidence="1">
    <location>
        <begin position="403"/>
        <end position="427"/>
    </location>
</feature>
<dbReference type="AlphaFoldDB" id="A0A8S1H5K7"/>
<protein>
    <submittedName>
        <fullName evidence="2">Uncharacterized protein</fullName>
    </submittedName>
</protein>
<evidence type="ECO:0000313" key="3">
    <source>
        <dbReference type="Proteomes" id="UP000835052"/>
    </source>
</evidence>
<feature type="transmembrane region" description="Helical" evidence="1">
    <location>
        <begin position="62"/>
        <end position="84"/>
    </location>
</feature>
<dbReference type="Proteomes" id="UP000835052">
    <property type="component" value="Unassembled WGS sequence"/>
</dbReference>
<organism evidence="2 3">
    <name type="scientific">Caenorhabditis auriculariae</name>
    <dbReference type="NCBI Taxonomy" id="2777116"/>
    <lineage>
        <taxon>Eukaryota</taxon>
        <taxon>Metazoa</taxon>
        <taxon>Ecdysozoa</taxon>
        <taxon>Nematoda</taxon>
        <taxon>Chromadorea</taxon>
        <taxon>Rhabditida</taxon>
        <taxon>Rhabditina</taxon>
        <taxon>Rhabditomorpha</taxon>
        <taxon>Rhabditoidea</taxon>
        <taxon>Rhabditidae</taxon>
        <taxon>Peloderinae</taxon>
        <taxon>Caenorhabditis</taxon>
    </lineage>
</organism>
<dbReference type="EMBL" id="CAJGYM010000015">
    <property type="protein sequence ID" value="CAD6190453.1"/>
    <property type="molecule type" value="Genomic_DNA"/>
</dbReference>
<sequence>MKVQDGHDYNEKILRGHQHPVSWTISQREWRDIAATYLAAISLSSSKLPARYRRESQPVSSVASIFSPCFFFFYPFFGFLLDLLRSSADIAFFFSQLTSPNVSYAQVAGRHQTQRTALGFSVKSFDFKKSRDIRSHFFAEFCQFRQVFSEFFAVFCHVPFEFAESKGFAEKYRLLGSARMNLSNSEIAEFCQFRQVFSEFFAVFCHVPFEFAESKGFAEKYRLLGSARMNLSNSEIAEFCQFRQVFSEFFAVFCHVPFEFAESKGFAEKYRLLASARMNLSNSEIAEFCQFRQVFSEFFAVFCHVPFEFAESQGFAEKYRLLGRRFCHAEQSSGNEKLDCKVIYSEFHGCSVSGLFLVKSGKFPVGTLYYRILWNFPDGKKSFSQYFSENLIRVFQGQSFRNLFNMMIISLILSVSFHFHMLNVLFINITRSGSDSPVFTELLWTLVKFVQNCGIKGNKPSISSSNLCTRQGIQLYWDPISCLFDSCRSKAQSSQKEK</sequence>
<comment type="caution">
    <text evidence="2">The sequence shown here is derived from an EMBL/GenBank/DDBJ whole genome shotgun (WGS) entry which is preliminary data.</text>
</comment>
<evidence type="ECO:0000256" key="1">
    <source>
        <dbReference type="SAM" id="Phobius"/>
    </source>
</evidence>
<proteinExistence type="predicted"/>
<keyword evidence="1" id="KW-1133">Transmembrane helix</keyword>
<reference evidence="2" key="1">
    <citation type="submission" date="2020-10" db="EMBL/GenBank/DDBJ databases">
        <authorList>
            <person name="Kikuchi T."/>
        </authorList>
    </citation>
    <scope>NUCLEOTIDE SEQUENCE</scope>
    <source>
        <strain evidence="2">NKZ352</strain>
    </source>
</reference>
<evidence type="ECO:0000313" key="2">
    <source>
        <dbReference type="EMBL" id="CAD6190453.1"/>
    </source>
</evidence>
<keyword evidence="3" id="KW-1185">Reference proteome</keyword>